<evidence type="ECO:0000313" key="2">
    <source>
        <dbReference type="EMBL" id="QJA87107.1"/>
    </source>
</evidence>
<protein>
    <submittedName>
        <fullName evidence="1">Uncharacterized protein</fullName>
    </submittedName>
</protein>
<reference evidence="1" key="1">
    <citation type="submission" date="2020-03" db="EMBL/GenBank/DDBJ databases">
        <title>The deep terrestrial virosphere.</title>
        <authorList>
            <person name="Holmfeldt K."/>
            <person name="Nilsson E."/>
            <person name="Simone D."/>
            <person name="Lopez-Fernandez M."/>
            <person name="Wu X."/>
            <person name="de Brujin I."/>
            <person name="Lundin D."/>
            <person name="Andersson A."/>
            <person name="Bertilsson S."/>
            <person name="Dopson M."/>
        </authorList>
    </citation>
    <scope>NUCLEOTIDE SEQUENCE</scope>
    <source>
        <strain evidence="1">MM415A03651</strain>
        <strain evidence="2">MM415B03052</strain>
    </source>
</reference>
<dbReference type="AlphaFoldDB" id="A0A6M3JL54"/>
<proteinExistence type="predicted"/>
<dbReference type="EMBL" id="MT141803">
    <property type="protein sequence ID" value="QJA70560.1"/>
    <property type="molecule type" value="Genomic_DNA"/>
</dbReference>
<gene>
    <name evidence="1" type="ORF">MM415A03651_0005</name>
    <name evidence="2" type="ORF">MM415B03052_0007</name>
</gene>
<name>A0A6M3JL54_9ZZZZ</name>
<organism evidence="1">
    <name type="scientific">viral metagenome</name>
    <dbReference type="NCBI Taxonomy" id="1070528"/>
    <lineage>
        <taxon>unclassified sequences</taxon>
        <taxon>metagenomes</taxon>
        <taxon>organismal metagenomes</taxon>
    </lineage>
</organism>
<evidence type="ECO:0000313" key="1">
    <source>
        <dbReference type="EMBL" id="QJA70560.1"/>
    </source>
</evidence>
<sequence length="69" mass="7921">MYKIPQPYRREDVMAKMFEQEVINFSEAELDRVFADTASPIACKRAVERMVEAGLTVEELYATFATLEA</sequence>
<accession>A0A6M3JL54</accession>
<dbReference type="EMBL" id="MT142682">
    <property type="protein sequence ID" value="QJA87107.1"/>
    <property type="molecule type" value="Genomic_DNA"/>
</dbReference>